<evidence type="ECO:0000313" key="3">
    <source>
        <dbReference type="Proteomes" id="UP000319004"/>
    </source>
</evidence>
<name>A0A518HRL4_9BACT</name>
<proteinExistence type="predicted"/>
<reference evidence="2 3" key="1">
    <citation type="submission" date="2019-03" db="EMBL/GenBank/DDBJ databases">
        <title>Deep-cultivation of Planctomycetes and their phenomic and genomic characterization uncovers novel biology.</title>
        <authorList>
            <person name="Wiegand S."/>
            <person name="Jogler M."/>
            <person name="Boedeker C."/>
            <person name="Pinto D."/>
            <person name="Vollmers J."/>
            <person name="Rivas-Marin E."/>
            <person name="Kohn T."/>
            <person name="Peeters S.H."/>
            <person name="Heuer A."/>
            <person name="Rast P."/>
            <person name="Oberbeckmann S."/>
            <person name="Bunk B."/>
            <person name="Jeske O."/>
            <person name="Meyerdierks A."/>
            <person name="Storesund J.E."/>
            <person name="Kallscheuer N."/>
            <person name="Luecker S."/>
            <person name="Lage O.M."/>
            <person name="Pohl T."/>
            <person name="Merkel B.J."/>
            <person name="Hornburger P."/>
            <person name="Mueller R.-W."/>
            <person name="Bruemmer F."/>
            <person name="Labrenz M."/>
            <person name="Spormann A.M."/>
            <person name="Op den Camp H."/>
            <person name="Overmann J."/>
            <person name="Amann R."/>
            <person name="Jetten M.S.M."/>
            <person name="Mascher T."/>
            <person name="Medema M.H."/>
            <person name="Devos D.P."/>
            <person name="Kaster A.-K."/>
            <person name="Ovreas L."/>
            <person name="Rohde M."/>
            <person name="Galperin M.Y."/>
            <person name="Jogler C."/>
        </authorList>
    </citation>
    <scope>NUCLEOTIDE SEQUENCE [LARGE SCALE GENOMIC DNA]</scope>
    <source>
        <strain evidence="2 3">Enr13</strain>
    </source>
</reference>
<protein>
    <submittedName>
        <fullName evidence="2">Uncharacterized protein</fullName>
    </submittedName>
</protein>
<organism evidence="2 3">
    <name type="scientific">Stieleria neptunia</name>
    <dbReference type="NCBI Taxonomy" id="2527979"/>
    <lineage>
        <taxon>Bacteria</taxon>
        <taxon>Pseudomonadati</taxon>
        <taxon>Planctomycetota</taxon>
        <taxon>Planctomycetia</taxon>
        <taxon>Pirellulales</taxon>
        <taxon>Pirellulaceae</taxon>
        <taxon>Stieleria</taxon>
    </lineage>
</organism>
<feature type="region of interest" description="Disordered" evidence="1">
    <location>
        <begin position="90"/>
        <end position="118"/>
    </location>
</feature>
<evidence type="ECO:0000256" key="1">
    <source>
        <dbReference type="SAM" id="MobiDB-lite"/>
    </source>
</evidence>
<evidence type="ECO:0000313" key="2">
    <source>
        <dbReference type="EMBL" id="QDV43428.1"/>
    </source>
</evidence>
<dbReference type="KEGG" id="snep:Enr13x_32850"/>
<accession>A0A518HRL4</accession>
<dbReference type="EMBL" id="CP037423">
    <property type="protein sequence ID" value="QDV43428.1"/>
    <property type="molecule type" value="Genomic_DNA"/>
</dbReference>
<keyword evidence="3" id="KW-1185">Reference proteome</keyword>
<gene>
    <name evidence="2" type="ORF">Enr13x_32850</name>
</gene>
<dbReference type="AlphaFoldDB" id="A0A518HRL4"/>
<sequence>MNHSLCFVVAGFLLSSQVGCLHRSTRNRSAHTHCHCVSHNHADQHRFASNRIPRLPTPPPPNDAAVDHEHPVEVKVRTFDSILVPMDGSTRIAELQSDPVTQGRSDDQPMFNAPTNTR</sequence>
<dbReference type="Proteomes" id="UP000319004">
    <property type="component" value="Chromosome"/>
</dbReference>